<evidence type="ECO:0000256" key="3">
    <source>
        <dbReference type="ARBA" id="ARBA00022833"/>
    </source>
</evidence>
<keyword evidence="7" id="KW-1185">Reference proteome</keyword>
<dbReference type="PANTHER" id="PTHR45931">
    <property type="entry name" value="SI:CH211-59O9.10"/>
    <property type="match status" value="1"/>
</dbReference>
<dbReference type="SUPFAM" id="SSF57850">
    <property type="entry name" value="RING/U-box"/>
    <property type="match status" value="1"/>
</dbReference>
<gene>
    <name evidence="6" type="ORF">MKW98_020209</name>
</gene>
<dbReference type="EMBL" id="JAJJMB010012369">
    <property type="protein sequence ID" value="KAI3877728.1"/>
    <property type="molecule type" value="Genomic_DNA"/>
</dbReference>
<dbReference type="PANTHER" id="PTHR45931:SF3">
    <property type="entry name" value="RING ZINC FINGER-CONTAINING PROTEIN"/>
    <property type="match status" value="1"/>
</dbReference>
<evidence type="ECO:0000256" key="2">
    <source>
        <dbReference type="ARBA" id="ARBA00022771"/>
    </source>
</evidence>
<keyword evidence="1" id="KW-0479">Metal-binding</keyword>
<dbReference type="SMART" id="SM00184">
    <property type="entry name" value="RING"/>
    <property type="match status" value="1"/>
</dbReference>
<keyword evidence="2 4" id="KW-0863">Zinc-finger</keyword>
<comment type="caution">
    <text evidence="6">The sequence shown here is derived from an EMBL/GenBank/DDBJ whole genome shotgun (WGS) entry which is preliminary data.</text>
</comment>
<proteinExistence type="predicted"/>
<dbReference type="Pfam" id="PF13639">
    <property type="entry name" value="zf-RING_2"/>
    <property type="match status" value="1"/>
</dbReference>
<dbReference type="GO" id="GO:0005634">
    <property type="term" value="C:nucleus"/>
    <property type="evidence" value="ECO:0007669"/>
    <property type="project" value="TreeGrafter"/>
</dbReference>
<dbReference type="InterPro" id="IPR051834">
    <property type="entry name" value="RING_finger_E3_ligase"/>
</dbReference>
<name>A0AAD4SAE4_9MAGN</name>
<protein>
    <recommendedName>
        <fullName evidence="5">RING-type domain-containing protein</fullName>
    </recommendedName>
</protein>
<evidence type="ECO:0000313" key="7">
    <source>
        <dbReference type="Proteomes" id="UP001202328"/>
    </source>
</evidence>
<evidence type="ECO:0000256" key="1">
    <source>
        <dbReference type="ARBA" id="ARBA00022723"/>
    </source>
</evidence>
<organism evidence="6 7">
    <name type="scientific">Papaver atlanticum</name>
    <dbReference type="NCBI Taxonomy" id="357466"/>
    <lineage>
        <taxon>Eukaryota</taxon>
        <taxon>Viridiplantae</taxon>
        <taxon>Streptophyta</taxon>
        <taxon>Embryophyta</taxon>
        <taxon>Tracheophyta</taxon>
        <taxon>Spermatophyta</taxon>
        <taxon>Magnoliopsida</taxon>
        <taxon>Ranunculales</taxon>
        <taxon>Papaveraceae</taxon>
        <taxon>Papaveroideae</taxon>
        <taxon>Papaver</taxon>
    </lineage>
</organism>
<sequence>MPLLSSIYDYVGDMVPSNFAPHNFVENLEQEILDKIYNDILPTQAHPQKYHHFVAIPIQVVRVVEVFHILGHYCGWGYGNIDGRLAREMIDLQLPTTYSSLFDTVNMKIFNHGDGKQLKNECSICLKEFENGISISKLPCSHVFHTKCIVKWFAKVTNCPLCRSPVNPRQSKDAEFETDDVQYVLSTMQASYS</sequence>
<dbReference type="CDD" id="cd16454">
    <property type="entry name" value="RING-H2_PA-TM-RING"/>
    <property type="match status" value="1"/>
</dbReference>
<dbReference type="InterPro" id="IPR013083">
    <property type="entry name" value="Znf_RING/FYVE/PHD"/>
</dbReference>
<evidence type="ECO:0000313" key="6">
    <source>
        <dbReference type="EMBL" id="KAI3877728.1"/>
    </source>
</evidence>
<dbReference type="Gene3D" id="3.30.40.10">
    <property type="entry name" value="Zinc/RING finger domain, C3HC4 (zinc finger)"/>
    <property type="match status" value="1"/>
</dbReference>
<dbReference type="GO" id="GO:0061630">
    <property type="term" value="F:ubiquitin protein ligase activity"/>
    <property type="evidence" value="ECO:0007669"/>
    <property type="project" value="TreeGrafter"/>
</dbReference>
<dbReference type="GO" id="GO:0006511">
    <property type="term" value="P:ubiquitin-dependent protein catabolic process"/>
    <property type="evidence" value="ECO:0007669"/>
    <property type="project" value="TreeGrafter"/>
</dbReference>
<reference evidence="6" key="1">
    <citation type="submission" date="2022-04" db="EMBL/GenBank/DDBJ databases">
        <title>A functionally conserved STORR gene fusion in Papaver species that diverged 16.8 million years ago.</title>
        <authorList>
            <person name="Catania T."/>
        </authorList>
    </citation>
    <scope>NUCLEOTIDE SEQUENCE</scope>
    <source>
        <strain evidence="6">S-188037</strain>
    </source>
</reference>
<dbReference type="PROSITE" id="PS50089">
    <property type="entry name" value="ZF_RING_2"/>
    <property type="match status" value="1"/>
</dbReference>
<evidence type="ECO:0000256" key="4">
    <source>
        <dbReference type="PROSITE-ProRule" id="PRU00175"/>
    </source>
</evidence>
<accession>A0AAD4SAE4</accession>
<dbReference type="Proteomes" id="UP001202328">
    <property type="component" value="Unassembled WGS sequence"/>
</dbReference>
<dbReference type="AlphaFoldDB" id="A0AAD4SAE4"/>
<dbReference type="GO" id="GO:0008270">
    <property type="term" value="F:zinc ion binding"/>
    <property type="evidence" value="ECO:0007669"/>
    <property type="project" value="UniProtKB-KW"/>
</dbReference>
<keyword evidence="3" id="KW-0862">Zinc</keyword>
<evidence type="ECO:0000259" key="5">
    <source>
        <dbReference type="PROSITE" id="PS50089"/>
    </source>
</evidence>
<feature type="domain" description="RING-type" evidence="5">
    <location>
        <begin position="122"/>
        <end position="163"/>
    </location>
</feature>
<dbReference type="InterPro" id="IPR001841">
    <property type="entry name" value="Znf_RING"/>
</dbReference>